<proteinExistence type="predicted"/>
<evidence type="ECO:0000313" key="2">
    <source>
        <dbReference type="Proteomes" id="UP000680038"/>
    </source>
</evidence>
<comment type="caution">
    <text evidence="1">The sequence shown here is derived from an EMBL/GenBank/DDBJ whole genome shotgun (WGS) entry which is preliminary data.</text>
</comment>
<name>A0A916J6B3_9BACT</name>
<gene>
    <name evidence="1" type="ORF">DYBT9275_00057</name>
</gene>
<reference evidence="1" key="1">
    <citation type="submission" date="2021-04" db="EMBL/GenBank/DDBJ databases">
        <authorList>
            <person name="Rodrigo-Torres L."/>
            <person name="Arahal R. D."/>
            <person name="Lucena T."/>
        </authorList>
    </citation>
    <scope>NUCLEOTIDE SEQUENCE</scope>
    <source>
        <strain evidence="1">CECT 9275</strain>
    </source>
</reference>
<sequence>MHVFKDELVIQKQIFSIFAAGFRLITLSIQFQTFKMKFLKTPVDQALAVLKSSA</sequence>
<dbReference type="EMBL" id="CAJRAF010000001">
    <property type="protein sequence ID" value="CAG4988332.1"/>
    <property type="molecule type" value="Genomic_DNA"/>
</dbReference>
<organism evidence="1 2">
    <name type="scientific">Dyadobacter helix</name>
    <dbReference type="NCBI Taxonomy" id="2822344"/>
    <lineage>
        <taxon>Bacteria</taxon>
        <taxon>Pseudomonadati</taxon>
        <taxon>Bacteroidota</taxon>
        <taxon>Cytophagia</taxon>
        <taxon>Cytophagales</taxon>
        <taxon>Spirosomataceae</taxon>
        <taxon>Dyadobacter</taxon>
    </lineage>
</organism>
<dbReference type="Proteomes" id="UP000680038">
    <property type="component" value="Unassembled WGS sequence"/>
</dbReference>
<keyword evidence="2" id="KW-1185">Reference proteome</keyword>
<protein>
    <submittedName>
        <fullName evidence="1">Uncharacterized protein</fullName>
    </submittedName>
</protein>
<evidence type="ECO:0000313" key="1">
    <source>
        <dbReference type="EMBL" id="CAG4988332.1"/>
    </source>
</evidence>
<accession>A0A916J6B3</accession>
<dbReference type="AlphaFoldDB" id="A0A916J6B3"/>